<dbReference type="PROSITE" id="PS51186">
    <property type="entry name" value="GNAT"/>
    <property type="match status" value="1"/>
</dbReference>
<organism evidence="2 3">
    <name type="scientific">Anaerocolumna aminovalerica</name>
    <dbReference type="NCBI Taxonomy" id="1527"/>
    <lineage>
        <taxon>Bacteria</taxon>
        <taxon>Bacillati</taxon>
        <taxon>Bacillota</taxon>
        <taxon>Clostridia</taxon>
        <taxon>Lachnospirales</taxon>
        <taxon>Lachnospiraceae</taxon>
        <taxon>Anaerocolumna</taxon>
    </lineage>
</organism>
<dbReference type="AlphaFoldDB" id="A0A1I5GWJ4"/>
<proteinExistence type="predicted"/>
<reference evidence="2 3" key="1">
    <citation type="submission" date="2016-10" db="EMBL/GenBank/DDBJ databases">
        <authorList>
            <person name="de Groot N.N."/>
        </authorList>
    </citation>
    <scope>NUCLEOTIDE SEQUENCE [LARGE SCALE GENOMIC DNA]</scope>
    <source>
        <strain evidence="2 3">DSM 1283</strain>
    </source>
</reference>
<accession>A0A1I5GWJ4</accession>
<dbReference type="InterPro" id="IPR000182">
    <property type="entry name" value="GNAT_dom"/>
</dbReference>
<evidence type="ECO:0000259" key="1">
    <source>
        <dbReference type="PROSITE" id="PS51186"/>
    </source>
</evidence>
<dbReference type="RefSeq" id="WP_091687312.1">
    <property type="nucleotide sequence ID" value="NZ_BAABFM010000007.1"/>
</dbReference>
<dbReference type="Proteomes" id="UP000198806">
    <property type="component" value="Unassembled WGS sequence"/>
</dbReference>
<keyword evidence="3" id="KW-1185">Reference proteome</keyword>
<dbReference type="InterPro" id="IPR016181">
    <property type="entry name" value="Acyl_CoA_acyltransferase"/>
</dbReference>
<dbReference type="PANTHER" id="PTHR43451:SF1">
    <property type="entry name" value="ACETYLTRANSFERASE"/>
    <property type="match status" value="1"/>
</dbReference>
<name>A0A1I5GWJ4_9FIRM</name>
<dbReference type="CDD" id="cd04301">
    <property type="entry name" value="NAT_SF"/>
    <property type="match status" value="1"/>
</dbReference>
<dbReference type="STRING" id="1527.SAMN04489757_12315"/>
<dbReference type="SUPFAM" id="SSF55729">
    <property type="entry name" value="Acyl-CoA N-acyltransferases (Nat)"/>
    <property type="match status" value="1"/>
</dbReference>
<dbReference type="OrthoDB" id="307526at2"/>
<evidence type="ECO:0000313" key="3">
    <source>
        <dbReference type="Proteomes" id="UP000198806"/>
    </source>
</evidence>
<feature type="domain" description="N-acetyltransferase" evidence="1">
    <location>
        <begin position="3"/>
        <end position="154"/>
    </location>
</feature>
<dbReference type="InterPro" id="IPR052564">
    <property type="entry name" value="N-acetyltrans/Recomb-assoc"/>
</dbReference>
<dbReference type="Gene3D" id="3.40.630.30">
    <property type="match status" value="1"/>
</dbReference>
<dbReference type="EMBL" id="FOWD01000023">
    <property type="protein sequence ID" value="SFO40365.1"/>
    <property type="molecule type" value="Genomic_DNA"/>
</dbReference>
<dbReference type="PANTHER" id="PTHR43451">
    <property type="entry name" value="ACETYLTRANSFERASE (GNAT) FAMILY PROTEIN"/>
    <property type="match status" value="1"/>
</dbReference>
<keyword evidence="2" id="KW-0687">Ribonucleoprotein</keyword>
<gene>
    <name evidence="2" type="ORF">SAMN04489757_12315</name>
</gene>
<sequence>MSYTIRKLEMNEIDEALSLVWEVFLEFEAPNYPDEGIRTFENTIIKNEEFKNRISSGDQIMFGAFYRNRLIGIASISLRNHISLLFVHKDYHWKGVATSLFEHLLRDLKNRGIKKITVHSSRYGIPFYHKMGFKDLDVEQIKNGIPHTPMVYTD</sequence>
<evidence type="ECO:0000313" key="2">
    <source>
        <dbReference type="EMBL" id="SFO40365.1"/>
    </source>
</evidence>
<dbReference type="GO" id="GO:0005840">
    <property type="term" value="C:ribosome"/>
    <property type="evidence" value="ECO:0007669"/>
    <property type="project" value="UniProtKB-KW"/>
</dbReference>
<dbReference type="GO" id="GO:0016747">
    <property type="term" value="F:acyltransferase activity, transferring groups other than amino-acyl groups"/>
    <property type="evidence" value="ECO:0007669"/>
    <property type="project" value="InterPro"/>
</dbReference>
<protein>
    <submittedName>
        <fullName evidence="2">Ribosomal protein S18 acetylase RimI</fullName>
    </submittedName>
</protein>
<dbReference type="Pfam" id="PF13673">
    <property type="entry name" value="Acetyltransf_10"/>
    <property type="match status" value="1"/>
</dbReference>
<keyword evidence="2" id="KW-0689">Ribosomal protein</keyword>